<proteinExistence type="predicted"/>
<name>A0A168EMS6_9MICO</name>
<dbReference type="PATRIC" id="fig|1300344.3.peg.660"/>
<evidence type="ECO:0000313" key="4">
    <source>
        <dbReference type="Proteomes" id="UP000076794"/>
    </source>
</evidence>
<dbReference type="Pfam" id="PF01882">
    <property type="entry name" value="DUF58"/>
    <property type="match status" value="1"/>
</dbReference>
<reference evidence="3 4" key="1">
    <citation type="submission" date="2016-01" db="EMBL/GenBank/DDBJ databases">
        <title>Complete genome sequence of a soil Actinobacterium, Isoptericola dokdonensis DS-3.</title>
        <authorList>
            <person name="Kwon S.-K."/>
            <person name="Kim J.F."/>
        </authorList>
    </citation>
    <scope>NUCLEOTIDE SEQUENCE [LARGE SCALE GENOMIC DNA]</scope>
    <source>
        <strain evidence="3 4">DS-3</strain>
    </source>
</reference>
<dbReference type="PANTHER" id="PTHR33608:SF14">
    <property type="entry name" value="POSSIBLE CONSERVED SECRETED PROTEIN"/>
    <property type="match status" value="1"/>
</dbReference>
<dbReference type="STRING" id="1300344.I598_0657"/>
<dbReference type="KEGG" id="ido:I598_0657"/>
<dbReference type="RefSeq" id="WP_083972820.1">
    <property type="nucleotide sequence ID" value="NZ_CP014209.1"/>
</dbReference>
<feature type="region of interest" description="Disordered" evidence="1">
    <location>
        <begin position="1"/>
        <end position="25"/>
    </location>
</feature>
<dbReference type="Proteomes" id="UP000076794">
    <property type="component" value="Chromosome"/>
</dbReference>
<evidence type="ECO:0000256" key="1">
    <source>
        <dbReference type="SAM" id="MobiDB-lite"/>
    </source>
</evidence>
<evidence type="ECO:0000259" key="2">
    <source>
        <dbReference type="Pfam" id="PF01882"/>
    </source>
</evidence>
<feature type="compositionally biased region" description="Basic and acidic residues" evidence="1">
    <location>
        <begin position="9"/>
        <end position="20"/>
    </location>
</feature>
<organism evidence="3 4">
    <name type="scientific">Isoptericola dokdonensis DS-3</name>
    <dbReference type="NCBI Taxonomy" id="1300344"/>
    <lineage>
        <taxon>Bacteria</taxon>
        <taxon>Bacillati</taxon>
        <taxon>Actinomycetota</taxon>
        <taxon>Actinomycetes</taxon>
        <taxon>Micrococcales</taxon>
        <taxon>Promicromonosporaceae</taxon>
        <taxon>Isoptericola</taxon>
    </lineage>
</organism>
<dbReference type="InterPro" id="IPR002881">
    <property type="entry name" value="DUF58"/>
</dbReference>
<accession>A0A168EMS6</accession>
<dbReference type="AlphaFoldDB" id="A0A168EMS6"/>
<dbReference type="EMBL" id="CP014209">
    <property type="protein sequence ID" value="ANC30237.1"/>
    <property type="molecule type" value="Genomic_DNA"/>
</dbReference>
<sequence>MSFGATGRDAARERGERRPGEPVWRWTPTGAGSVVLGAALLAVGLLTGRADVALLGVPVLLSATWAGRPGAWTGPVLDRPTHAELAAAPTSAPGRLGAVLTIDPPPGAELVQVRVAAPGHRSVELVVPAARREVTLHLSTVRTGPQPTFVVDLRGHGPGGATAEDPVRAVAPDQLVLPAAMPLGRVPLPPRLRGLTGPHTSRRLGSGDELRDIHAFVPGDRLRRIDWRTTARRSPDLEELYVRRTFATAEATTMLVLDSRDDVGPDLRTWRGSGPRRVDEPTSLDLARHAAASVAGAVVDAGDRVGLEDLGRRRRPLPAAAGRRHLRRLLLGLALSSPLGTPARRLRAPRLPADAVVYLFTTVLDDEVLRVVRTWRELGHRVVVVDTLPRVHPVAEPHLSIAWRVTALERQDRLDQLVAEGVPVVPWAGEARASASARLEALVRAGERHRAAPAGPVAGGAR</sequence>
<dbReference type="OrthoDB" id="9776116at2"/>
<keyword evidence="4" id="KW-1185">Reference proteome</keyword>
<gene>
    <name evidence="3" type="ORF">I598_0657</name>
</gene>
<dbReference type="PANTHER" id="PTHR33608">
    <property type="entry name" value="BLL2464 PROTEIN"/>
    <property type="match status" value="1"/>
</dbReference>
<evidence type="ECO:0000313" key="3">
    <source>
        <dbReference type="EMBL" id="ANC30237.1"/>
    </source>
</evidence>
<feature type="domain" description="DUF58" evidence="2">
    <location>
        <begin position="215"/>
        <end position="383"/>
    </location>
</feature>
<protein>
    <recommendedName>
        <fullName evidence="2">DUF58 domain-containing protein</fullName>
    </recommendedName>
</protein>